<dbReference type="InterPro" id="IPR050463">
    <property type="entry name" value="Gfo/Idh/MocA_oxidrdct_glycsds"/>
</dbReference>
<dbReference type="Gene3D" id="3.30.360.10">
    <property type="entry name" value="Dihydrodipicolinate Reductase, domain 2"/>
    <property type="match status" value="1"/>
</dbReference>
<comment type="caution">
    <text evidence="4">The sequence shown here is derived from an EMBL/GenBank/DDBJ whole genome shotgun (WGS) entry which is preliminary data.</text>
</comment>
<feature type="domain" description="Gfo/Idh/MocA-like oxidoreductase N-terminal" evidence="2">
    <location>
        <begin position="6"/>
        <end position="125"/>
    </location>
</feature>
<dbReference type="Proteomes" id="UP000547674">
    <property type="component" value="Unassembled WGS sequence"/>
</dbReference>
<dbReference type="InterPro" id="IPR000683">
    <property type="entry name" value="Gfo/Idh/MocA-like_OxRdtase_N"/>
</dbReference>
<dbReference type="PANTHER" id="PTHR43818">
    <property type="entry name" value="BCDNA.GH03377"/>
    <property type="match status" value="1"/>
</dbReference>
<accession>A0A7Y2H1H6</accession>
<name>A0A7Y2H1H6_UNCEI</name>
<protein>
    <submittedName>
        <fullName evidence="4">Gfo/Idh/MocA family oxidoreductase</fullName>
    </submittedName>
</protein>
<feature type="non-terminal residue" evidence="4">
    <location>
        <position position="245"/>
    </location>
</feature>
<gene>
    <name evidence="4" type="ORF">HKN21_02690</name>
</gene>
<evidence type="ECO:0000313" key="4">
    <source>
        <dbReference type="EMBL" id="NNF05647.1"/>
    </source>
</evidence>
<sequence length="245" mass="27205">MSDKKIRTGIVGLGKMGLVHAAAIRTHPQVDWVAACDNSKFMNNALGKFIQGVEFYDDHQKMLKEQDLDCVFITTPTGSHASITKDCVEAGKHVFVEKPLATNLAEAQEVAAMVSKRGLKSQVGYVCRYAPTFEKAKQILDSGVLGPIQNFGSVKYSSDVLRKVEKSWRFMRKAAKGGGGVVNEFACHGVDLLVWLLGEPNSVDARMESWYSAEVEDHVHATMDYGDFSGWLDSSWSMQDYRKPY</sequence>
<dbReference type="GO" id="GO:0016491">
    <property type="term" value="F:oxidoreductase activity"/>
    <property type="evidence" value="ECO:0007669"/>
    <property type="project" value="UniProtKB-KW"/>
</dbReference>
<dbReference type="SUPFAM" id="SSF51735">
    <property type="entry name" value="NAD(P)-binding Rossmann-fold domains"/>
    <property type="match status" value="1"/>
</dbReference>
<dbReference type="Pfam" id="PF01408">
    <property type="entry name" value="GFO_IDH_MocA"/>
    <property type="match status" value="1"/>
</dbReference>
<dbReference type="AlphaFoldDB" id="A0A7Y2H1H6"/>
<keyword evidence="1" id="KW-0560">Oxidoreductase</keyword>
<evidence type="ECO:0000256" key="1">
    <source>
        <dbReference type="ARBA" id="ARBA00023002"/>
    </source>
</evidence>
<evidence type="ECO:0000259" key="3">
    <source>
        <dbReference type="Pfam" id="PF22725"/>
    </source>
</evidence>
<dbReference type="Gene3D" id="3.40.50.720">
    <property type="entry name" value="NAD(P)-binding Rossmann-like Domain"/>
    <property type="match status" value="1"/>
</dbReference>
<dbReference type="GO" id="GO:0000166">
    <property type="term" value="F:nucleotide binding"/>
    <property type="evidence" value="ECO:0007669"/>
    <property type="project" value="InterPro"/>
</dbReference>
<proteinExistence type="predicted"/>
<feature type="domain" description="GFO/IDH/MocA-like oxidoreductase" evidence="3">
    <location>
        <begin position="133"/>
        <end position="240"/>
    </location>
</feature>
<dbReference type="InterPro" id="IPR036291">
    <property type="entry name" value="NAD(P)-bd_dom_sf"/>
</dbReference>
<dbReference type="Pfam" id="PF22725">
    <property type="entry name" value="GFO_IDH_MocA_C3"/>
    <property type="match status" value="1"/>
</dbReference>
<evidence type="ECO:0000313" key="5">
    <source>
        <dbReference type="Proteomes" id="UP000547674"/>
    </source>
</evidence>
<reference evidence="4 5" key="1">
    <citation type="submission" date="2020-03" db="EMBL/GenBank/DDBJ databases">
        <title>Metabolic flexibility allows generalist bacteria to become dominant in a frequently disturbed ecosystem.</title>
        <authorList>
            <person name="Chen Y.-J."/>
            <person name="Leung P.M."/>
            <person name="Bay S.K."/>
            <person name="Hugenholtz P."/>
            <person name="Kessler A.J."/>
            <person name="Shelley G."/>
            <person name="Waite D.W."/>
            <person name="Cook P.L."/>
            <person name="Greening C."/>
        </authorList>
    </citation>
    <scope>NUCLEOTIDE SEQUENCE [LARGE SCALE GENOMIC DNA]</scope>
    <source>
        <strain evidence="4">SS_bin_28</strain>
    </source>
</reference>
<dbReference type="InterPro" id="IPR055170">
    <property type="entry name" value="GFO_IDH_MocA-like_dom"/>
</dbReference>
<dbReference type="EMBL" id="JABDJR010000097">
    <property type="protein sequence ID" value="NNF05647.1"/>
    <property type="molecule type" value="Genomic_DNA"/>
</dbReference>
<dbReference type="PANTHER" id="PTHR43818:SF11">
    <property type="entry name" value="BCDNA.GH03377"/>
    <property type="match status" value="1"/>
</dbReference>
<dbReference type="SUPFAM" id="SSF55347">
    <property type="entry name" value="Glyceraldehyde-3-phosphate dehydrogenase-like, C-terminal domain"/>
    <property type="match status" value="1"/>
</dbReference>
<evidence type="ECO:0000259" key="2">
    <source>
        <dbReference type="Pfam" id="PF01408"/>
    </source>
</evidence>
<organism evidence="4 5">
    <name type="scientific">Eiseniibacteriota bacterium</name>
    <dbReference type="NCBI Taxonomy" id="2212470"/>
    <lineage>
        <taxon>Bacteria</taxon>
        <taxon>Candidatus Eiseniibacteriota</taxon>
    </lineage>
</organism>